<proteinExistence type="predicted"/>
<dbReference type="Gramene" id="TraesLAC2D03G01239140.1">
    <property type="protein sequence ID" value="TraesLAC2D03G01239140.1"/>
    <property type="gene ID" value="TraesLAC2D03G01239140"/>
</dbReference>
<dbReference type="Gramene" id="TraesLDM2D03G01288240.1">
    <property type="protein sequence ID" value="TraesLDM2D03G01288240.1"/>
    <property type="gene ID" value="TraesLDM2D03G01288240"/>
</dbReference>
<sequence>MANKKLAPNRGKGSAAKEAGVSALQLARSPPPGTRRRAPPFAAENAAPALASASSKNKAPSLDKKASASAKNKAPVPDKTKASASSKNKAPVPDKTKASASAKNKASASDEDEVAGPPQDTALRRFINFLCEKAASMPWRGLLDAFLTWVHSRSSAGGKVSNLCPAMPTEGSAHQEHRENNTQQQVSPQLPVERQRQNYAFKYGKDARRRKRHDCDRNEADRSVPTDLSISQAEADRIIPAGPSISEIVEDSQKFDRYLSSDIHQEYIKIMSSCPPDMEVCTFCYFEKGVDTRRSQSNRISHVSDWHASLAGVKCTNCPARFPTEHVRDLHRMYCNA</sequence>
<evidence type="ECO:0000313" key="3">
    <source>
        <dbReference type="Proteomes" id="UP000280104"/>
    </source>
</evidence>
<dbReference type="Proteomes" id="UP000280104">
    <property type="component" value="Chromosome II"/>
</dbReference>
<dbReference type="AlphaFoldDB" id="A0A7H4LQ19"/>
<gene>
    <name evidence="2" type="ORF">CAMPLR22A2D_LOCUS5341</name>
</gene>
<feature type="compositionally biased region" description="Basic and acidic residues" evidence="1">
    <location>
        <begin position="213"/>
        <end position="224"/>
    </location>
</feature>
<dbReference type="Gramene" id="TraesJAG2D03G01296080.1">
    <property type="protein sequence ID" value="TraesJAG2D03G01296080.1"/>
    <property type="gene ID" value="TraesJAG2D03G01296080"/>
</dbReference>
<organism evidence="2 3">
    <name type="scientific">Triticum aestivum</name>
    <name type="common">Wheat</name>
    <dbReference type="NCBI Taxonomy" id="4565"/>
    <lineage>
        <taxon>Eukaryota</taxon>
        <taxon>Viridiplantae</taxon>
        <taxon>Streptophyta</taxon>
        <taxon>Embryophyta</taxon>
        <taxon>Tracheophyta</taxon>
        <taxon>Spermatophyta</taxon>
        <taxon>Magnoliopsida</taxon>
        <taxon>Liliopsida</taxon>
        <taxon>Poales</taxon>
        <taxon>Poaceae</taxon>
        <taxon>BOP clade</taxon>
        <taxon>Pooideae</taxon>
        <taxon>Triticodae</taxon>
        <taxon>Triticeae</taxon>
        <taxon>Triticinae</taxon>
        <taxon>Triticum</taxon>
    </lineage>
</organism>
<dbReference type="Gramene" id="TraesMAC2D03G01285650.1">
    <property type="protein sequence ID" value="TraesMAC2D03G01285650.1"/>
    <property type="gene ID" value="TraesMAC2D03G01285650"/>
</dbReference>
<feature type="compositionally biased region" description="Low complexity" evidence="1">
    <location>
        <begin position="98"/>
        <end position="107"/>
    </location>
</feature>
<dbReference type="EMBL" id="LS480641">
    <property type="protein sequence ID" value="SPT20708.1"/>
    <property type="molecule type" value="Genomic_DNA"/>
</dbReference>
<dbReference type="Gramene" id="TraesNOR2D03G01303950.1">
    <property type="protein sequence ID" value="TraesNOR2D03G01303950.1"/>
    <property type="gene ID" value="TraesNOR2D03G01303950"/>
</dbReference>
<evidence type="ECO:0000256" key="1">
    <source>
        <dbReference type="SAM" id="MobiDB-lite"/>
    </source>
</evidence>
<dbReference type="Gramene" id="TraesSYM2D03G01305830.1">
    <property type="protein sequence ID" value="TraesSYM2D03G01305830.1"/>
    <property type="gene ID" value="TraesSYM2D03G01305830"/>
</dbReference>
<evidence type="ECO:0000313" key="2">
    <source>
        <dbReference type="EMBL" id="SPT20708.1"/>
    </source>
</evidence>
<dbReference type="Gramene" id="TraesJUL2D03G01298640.1">
    <property type="protein sequence ID" value="TraesJUL2D03G01298640.1"/>
    <property type="gene ID" value="TraesJUL2D03G01298640"/>
</dbReference>
<protein>
    <submittedName>
        <fullName evidence="2">Uncharacterized protein</fullName>
    </submittedName>
</protein>
<reference evidence="2 3" key="1">
    <citation type="submission" date="2018-05" db="EMBL/GenBank/DDBJ databases">
        <authorList>
            <person name="Thind KAUR A."/>
        </authorList>
    </citation>
    <scope>NUCLEOTIDE SEQUENCE [LARGE SCALE GENOMIC DNA]</scope>
</reference>
<name>A0A7H4LQ19_WHEAT</name>
<dbReference type="Gramene" id="TraesPARA_EIv1.0_0754280.1">
    <property type="protein sequence ID" value="TraesPARA_EIv1.0_0754280.1.CDS"/>
    <property type="gene ID" value="TraesPARA_EIv1.0_0754280"/>
</dbReference>
<feature type="region of interest" description="Disordered" evidence="1">
    <location>
        <begin position="166"/>
        <end position="225"/>
    </location>
</feature>
<accession>A0A7H4LQ19</accession>
<feature type="compositionally biased region" description="Low complexity" evidence="1">
    <location>
        <begin position="39"/>
        <end position="60"/>
    </location>
</feature>
<dbReference type="Gramene" id="TraesARI2D03G01306980.1">
    <property type="protein sequence ID" value="TraesARI2D03G01306980.1"/>
    <property type="gene ID" value="TraesARI2D03G01306980"/>
</dbReference>
<dbReference type="Gramene" id="TraesSTA2D03G01276180.1">
    <property type="protein sequence ID" value="TraesSTA2D03G01276180.1"/>
    <property type="gene ID" value="TraesSTA2D03G01276180"/>
</dbReference>
<feature type="region of interest" description="Disordered" evidence="1">
    <location>
        <begin position="1"/>
        <end position="118"/>
    </location>
</feature>